<dbReference type="OrthoDB" id="667194at2"/>
<dbReference type="Pfam" id="PF18962">
    <property type="entry name" value="Por_Secre_tail"/>
    <property type="match status" value="1"/>
</dbReference>
<feature type="chain" id="PRO_5020444878" evidence="2">
    <location>
        <begin position="21"/>
        <end position="254"/>
    </location>
</feature>
<comment type="caution">
    <text evidence="4">The sequence shown here is derived from an EMBL/GenBank/DDBJ whole genome shotgun (WGS) entry which is preliminary data.</text>
</comment>
<evidence type="ECO:0000313" key="5">
    <source>
        <dbReference type="Proteomes" id="UP000290283"/>
    </source>
</evidence>
<gene>
    <name evidence="4" type="ORF">EQG63_09550</name>
</gene>
<protein>
    <submittedName>
        <fullName evidence="4">T9SS type A sorting domain-containing protein</fullName>
    </submittedName>
</protein>
<evidence type="ECO:0000256" key="2">
    <source>
        <dbReference type="SAM" id="SignalP"/>
    </source>
</evidence>
<name>A0A4Q1K0K2_9FLAO</name>
<dbReference type="RefSeq" id="WP_129436148.1">
    <property type="nucleotide sequence ID" value="NZ_SBKO01000004.1"/>
</dbReference>
<evidence type="ECO:0000259" key="3">
    <source>
        <dbReference type="Pfam" id="PF18962"/>
    </source>
</evidence>
<dbReference type="EMBL" id="SBKO01000004">
    <property type="protein sequence ID" value="RXR17720.1"/>
    <property type="molecule type" value="Genomic_DNA"/>
</dbReference>
<organism evidence="4 5">
    <name type="scientific">Flavobacterium amnicola</name>
    <dbReference type="NCBI Taxonomy" id="2506422"/>
    <lineage>
        <taxon>Bacteria</taxon>
        <taxon>Pseudomonadati</taxon>
        <taxon>Bacteroidota</taxon>
        <taxon>Flavobacteriia</taxon>
        <taxon>Flavobacteriales</taxon>
        <taxon>Flavobacteriaceae</taxon>
        <taxon>Flavobacterium</taxon>
    </lineage>
</organism>
<accession>A0A4Q1K0K2</accession>
<dbReference type="CDD" id="cd09631">
    <property type="entry name" value="DOMON_DOH"/>
    <property type="match status" value="1"/>
</dbReference>
<proteinExistence type="predicted"/>
<reference evidence="5" key="1">
    <citation type="submission" date="2019-01" db="EMBL/GenBank/DDBJ databases">
        <title>Cytophagaceae bacterium strain CAR-16.</title>
        <authorList>
            <person name="Chen W.-M."/>
        </authorList>
    </citation>
    <scope>NUCLEOTIDE SEQUENCE [LARGE SCALE GENOMIC DNA]</scope>
    <source>
        <strain evidence="5">LLJ-11</strain>
    </source>
</reference>
<feature type="domain" description="Secretion system C-terminal sorting" evidence="3">
    <location>
        <begin position="182"/>
        <end position="253"/>
    </location>
</feature>
<keyword evidence="1 2" id="KW-0732">Signal</keyword>
<dbReference type="NCBIfam" id="TIGR04183">
    <property type="entry name" value="Por_Secre_tail"/>
    <property type="match status" value="1"/>
</dbReference>
<dbReference type="InterPro" id="IPR045266">
    <property type="entry name" value="DOH_DOMON"/>
</dbReference>
<keyword evidence="5" id="KW-1185">Reference proteome</keyword>
<dbReference type="InterPro" id="IPR026444">
    <property type="entry name" value="Secre_tail"/>
</dbReference>
<evidence type="ECO:0000313" key="4">
    <source>
        <dbReference type="EMBL" id="RXR17720.1"/>
    </source>
</evidence>
<dbReference type="AlphaFoldDB" id="A0A4Q1K0K2"/>
<sequence length="254" mass="27547">MKNFILILVINILTLSGLSAQTYTTGTVTFFANFSGKIDVNSTTVTVTLVGPNNSWLGIGFDATTMDDVGQDVVIFDGTAITDRSFNGTGVIPPTDTQNWTLVSNLNNTPTTGNRTVTMTRPRVASEGTDYTFPLAAQPLNILFARRTGSTTIGYHGSGNCGATTVNLTLGRDGFKPDAFKMYPNPSKEYVTIELPQQVNTGEMKIYDNLGRVVRKQTITQSENKIETGSLTSGTYMIVLRTEYGNVTKNLVID</sequence>
<feature type="signal peptide" evidence="2">
    <location>
        <begin position="1"/>
        <end position="20"/>
    </location>
</feature>
<dbReference type="Proteomes" id="UP000290283">
    <property type="component" value="Unassembled WGS sequence"/>
</dbReference>
<evidence type="ECO:0000256" key="1">
    <source>
        <dbReference type="ARBA" id="ARBA00022729"/>
    </source>
</evidence>